<reference evidence="2" key="2">
    <citation type="submission" date="2023-01" db="EMBL/GenBank/DDBJ databases">
        <authorList>
            <person name="Sun Q."/>
            <person name="Evtushenko L."/>
        </authorList>
    </citation>
    <scope>NUCLEOTIDE SEQUENCE</scope>
    <source>
        <strain evidence="2">VKM B-2935</strain>
    </source>
</reference>
<dbReference type="AlphaFoldDB" id="A0A9W6K523"/>
<comment type="caution">
    <text evidence="2">The sequence shown here is derived from an EMBL/GenBank/DDBJ whole genome shotgun (WGS) entry which is preliminary data.</text>
</comment>
<gene>
    <name evidence="2" type="ORF">GCM10017655_26730</name>
</gene>
<name>A0A9W6K523_9PSED</name>
<evidence type="ECO:0000313" key="2">
    <source>
        <dbReference type="EMBL" id="GLK89611.1"/>
    </source>
</evidence>
<sequence>MNIDRNAAHLLKRILSERFITLAASLALLCAVALLAPPLVADPAAAKPPAAVTPLDKEQDLQSKLRLQEKIARELLENRQKILKYSSGKASEKGTTSTDEHSSESSRGVPRDDR</sequence>
<evidence type="ECO:0000313" key="3">
    <source>
        <dbReference type="Proteomes" id="UP001143328"/>
    </source>
</evidence>
<evidence type="ECO:0000256" key="1">
    <source>
        <dbReference type="SAM" id="MobiDB-lite"/>
    </source>
</evidence>
<proteinExistence type="predicted"/>
<reference evidence="2" key="1">
    <citation type="journal article" date="2014" name="Int. J. Syst. Evol. Microbiol.">
        <title>Complete genome sequence of Corynebacterium casei LMG S-19264T (=DSM 44701T), isolated from a smear-ripened cheese.</title>
        <authorList>
            <consortium name="US DOE Joint Genome Institute (JGI-PGF)"/>
            <person name="Walter F."/>
            <person name="Albersmeier A."/>
            <person name="Kalinowski J."/>
            <person name="Ruckert C."/>
        </authorList>
    </citation>
    <scope>NUCLEOTIDE SEQUENCE</scope>
    <source>
        <strain evidence="2">VKM B-2935</strain>
    </source>
</reference>
<feature type="compositionally biased region" description="Basic and acidic residues" evidence="1">
    <location>
        <begin position="98"/>
        <end position="114"/>
    </location>
</feature>
<dbReference type="Proteomes" id="UP001143328">
    <property type="component" value="Unassembled WGS sequence"/>
</dbReference>
<keyword evidence="3" id="KW-1185">Reference proteome</keyword>
<accession>A0A9W6K523</accession>
<dbReference type="EMBL" id="BSFN01000006">
    <property type="protein sequence ID" value="GLK89611.1"/>
    <property type="molecule type" value="Genomic_DNA"/>
</dbReference>
<organism evidence="2 3">
    <name type="scientific">Pseudomonas turukhanskensis</name>
    <dbReference type="NCBI Taxonomy" id="1806536"/>
    <lineage>
        <taxon>Bacteria</taxon>
        <taxon>Pseudomonadati</taxon>
        <taxon>Pseudomonadota</taxon>
        <taxon>Gammaproteobacteria</taxon>
        <taxon>Pseudomonadales</taxon>
        <taxon>Pseudomonadaceae</taxon>
        <taxon>Pseudomonas</taxon>
    </lineage>
</organism>
<protein>
    <submittedName>
        <fullName evidence="2">Uncharacterized protein</fullName>
    </submittedName>
</protein>
<feature type="region of interest" description="Disordered" evidence="1">
    <location>
        <begin position="86"/>
        <end position="114"/>
    </location>
</feature>
<dbReference type="RefSeq" id="WP_271195796.1">
    <property type="nucleotide sequence ID" value="NZ_BSFN01000006.1"/>
</dbReference>